<protein>
    <submittedName>
        <fullName evidence="1">Uncharacterized protein</fullName>
    </submittedName>
</protein>
<gene>
    <name evidence="1" type="ORF">MRATA1EN22A_LOCUS1579</name>
</gene>
<evidence type="ECO:0000313" key="1">
    <source>
        <dbReference type="EMBL" id="CAM9367866.1"/>
    </source>
</evidence>
<evidence type="ECO:0000313" key="2">
    <source>
        <dbReference type="Proteomes" id="UP001162501"/>
    </source>
</evidence>
<sequence>MVPLGSPWAIGVPRRSRVKARTTATVNGKAAAAWGSRSAAPARCTAQPDSDLKQEPGRSAWCLPEGAQQKREGEQTGPAVHTGRGGSSVEKARYVFRLSRGPTGQSGAPRSPELPPRPCLCPRLSEKKLDCDHGASLSARLPGHWQLGRPEVRVLSCQAYHRVSPISSPPLF</sequence>
<dbReference type="EMBL" id="OX596085">
    <property type="protein sequence ID" value="CAM9367866.1"/>
    <property type="molecule type" value="Genomic_DNA"/>
</dbReference>
<proteinExistence type="predicted"/>
<accession>A0AC59Y4T8</accession>
<reference evidence="1" key="2">
    <citation type="submission" date="2025-03" db="EMBL/GenBank/DDBJ databases">
        <authorList>
            <consortium name="ELIXIR-Norway"/>
            <consortium name="Elixir Norway"/>
        </authorList>
    </citation>
    <scope>NUCLEOTIDE SEQUENCE</scope>
</reference>
<organism evidence="1 2">
    <name type="scientific">Rangifer tarandus platyrhynchus</name>
    <name type="common">Svalbard reindeer</name>
    <dbReference type="NCBI Taxonomy" id="3082113"/>
    <lineage>
        <taxon>Eukaryota</taxon>
        <taxon>Metazoa</taxon>
        <taxon>Chordata</taxon>
        <taxon>Craniata</taxon>
        <taxon>Vertebrata</taxon>
        <taxon>Euteleostomi</taxon>
        <taxon>Mammalia</taxon>
        <taxon>Eutheria</taxon>
        <taxon>Laurasiatheria</taxon>
        <taxon>Artiodactyla</taxon>
        <taxon>Ruminantia</taxon>
        <taxon>Pecora</taxon>
        <taxon>Cervidae</taxon>
        <taxon>Odocoileinae</taxon>
        <taxon>Rangifer</taxon>
    </lineage>
</organism>
<name>A0AC59Y4T8_RANTA</name>
<dbReference type="Proteomes" id="UP001162501">
    <property type="component" value="Chromosome 1"/>
</dbReference>
<reference evidence="1" key="1">
    <citation type="submission" date="2023-05" db="EMBL/GenBank/DDBJ databases">
        <authorList>
            <consortium name="ELIXIR-Norway"/>
        </authorList>
    </citation>
    <scope>NUCLEOTIDE SEQUENCE</scope>
</reference>